<name>A0A0M8N1W6_ESCWE</name>
<dbReference type="SMART" id="SM00268">
    <property type="entry name" value="ACTIN"/>
    <property type="match status" value="1"/>
</dbReference>
<evidence type="ECO:0000313" key="4">
    <source>
        <dbReference type="Proteomes" id="UP000053831"/>
    </source>
</evidence>
<dbReference type="OrthoDB" id="337660at2759"/>
<protein>
    <submittedName>
        <fullName evidence="3">Actin-related protein 10</fullName>
    </submittedName>
</protein>
<feature type="region of interest" description="Disordered" evidence="2">
    <location>
        <begin position="1"/>
        <end position="44"/>
    </location>
</feature>
<keyword evidence="4" id="KW-1185">Reference proteome</keyword>
<comment type="similarity">
    <text evidence="1">Belongs to the actin family.</text>
</comment>
<dbReference type="Gene3D" id="3.90.640.10">
    <property type="entry name" value="Actin, Chain A, domain 4"/>
    <property type="match status" value="1"/>
</dbReference>
<feature type="compositionally biased region" description="Basic and acidic residues" evidence="2">
    <location>
        <begin position="260"/>
        <end position="278"/>
    </location>
</feature>
<proteinExistence type="inferred from homology"/>
<accession>A0A0M8N1W6</accession>
<feature type="region of interest" description="Disordered" evidence="2">
    <location>
        <begin position="239"/>
        <end position="278"/>
    </location>
</feature>
<dbReference type="AlphaFoldDB" id="A0A0M8N1W6"/>
<dbReference type="PANTHER" id="PTHR11937">
    <property type="entry name" value="ACTIN"/>
    <property type="match status" value="1"/>
</dbReference>
<dbReference type="Gene3D" id="3.30.420.40">
    <property type="match status" value="3"/>
</dbReference>
<dbReference type="EMBL" id="LGSR01000020">
    <property type="protein sequence ID" value="KOS18884.1"/>
    <property type="molecule type" value="Genomic_DNA"/>
</dbReference>
<dbReference type="Pfam" id="PF00022">
    <property type="entry name" value="Actin"/>
    <property type="match status" value="1"/>
</dbReference>
<evidence type="ECO:0000256" key="2">
    <source>
        <dbReference type="SAM" id="MobiDB-lite"/>
    </source>
</evidence>
<comment type="caution">
    <text evidence="3">The sequence shown here is derived from an EMBL/GenBank/DDBJ whole genome shotgun (WGS) entry which is preliminary data.</text>
</comment>
<reference evidence="3 4" key="1">
    <citation type="submission" date="2015-07" db="EMBL/GenBank/DDBJ databases">
        <title>The genome of the fungus Escovopsis weberi, a specialized disease agent of ant agriculture.</title>
        <authorList>
            <person name="de Man T.J."/>
            <person name="Stajich J.E."/>
            <person name="Kubicek C.P."/>
            <person name="Chenthamara K."/>
            <person name="Atanasova L."/>
            <person name="Druzhinina I.S."/>
            <person name="Birnbaum S."/>
            <person name="Barribeau S.M."/>
            <person name="Teiling C."/>
            <person name="Suen G."/>
            <person name="Currie C."/>
            <person name="Gerardo N.M."/>
        </authorList>
    </citation>
    <scope>NUCLEOTIDE SEQUENCE [LARGE SCALE GENOMIC DNA]</scope>
</reference>
<gene>
    <name evidence="3" type="ORF">ESCO_001196</name>
</gene>
<dbReference type="SUPFAM" id="SSF53067">
    <property type="entry name" value="Actin-like ATPase domain"/>
    <property type="match status" value="2"/>
</dbReference>
<evidence type="ECO:0000313" key="3">
    <source>
        <dbReference type="EMBL" id="KOS18884.1"/>
    </source>
</evidence>
<dbReference type="InterPro" id="IPR043129">
    <property type="entry name" value="ATPase_NBD"/>
</dbReference>
<evidence type="ECO:0000256" key="1">
    <source>
        <dbReference type="RuleBase" id="RU000487"/>
    </source>
</evidence>
<dbReference type="InterPro" id="IPR004000">
    <property type="entry name" value="Actin"/>
</dbReference>
<sequence>MASSAGPAPAHRSVTSIRGSQHPGSSTPNTPPRNPPAAYGSSPSTIRADDDFLIVEVGARFMRVGFAGDNQPKVALTFGPGGERRAGDFTEWQAPRGAPDCEAWADEHEIWHAGARGAELGLIYDRLDRLIRDAFMRCLLIDSRPRRVGLVLDSAVPIPLLSTMLDLLFKGFQAPMISLMSAATMTTVSAGVRSALVIDMGWRETVVTSVYEYREVKCTRTVRAGKFLHGELYHALRKIITGRDGPKPENDDDNNNSGGNKRETPGENDTKGDDVDPAEKRVVSFAECEDVMHRLMWCRPSTFKSALRQSAQLDTVVEQDESDADAGRAKPVTRVPLRSTSPPRTIEVPLEDMADVCDDTFFDKSVAPRTFDDHEMPLHLLVYQHLVQLPIDIRAVCMPRLIFTGGCANIPGIRERIVDEVTSMVGRRGWANVSGKGVEDARNSHFSDRRASIPGLARLAGVSQAIPPAAAAAAASEPSASSSSSSGISDDLDLAAARPSPVSVSAQVVDPDPIEAKVARHRPKPPLVQGFFRTIHSLGPWAGASLLCQLKVPAMATVDRELWLQQGAGGATRPSEVDAKAQQRQSMGTGGVIRVSGGHHTNWTLGTWGYL</sequence>
<dbReference type="STRING" id="150374.A0A0M8N1W6"/>
<organism evidence="3 4">
    <name type="scientific">Escovopsis weberi</name>
    <dbReference type="NCBI Taxonomy" id="150374"/>
    <lineage>
        <taxon>Eukaryota</taxon>
        <taxon>Fungi</taxon>
        <taxon>Dikarya</taxon>
        <taxon>Ascomycota</taxon>
        <taxon>Pezizomycotina</taxon>
        <taxon>Sordariomycetes</taxon>
        <taxon>Hypocreomycetidae</taxon>
        <taxon>Hypocreales</taxon>
        <taxon>Hypocreaceae</taxon>
        <taxon>Escovopsis</taxon>
    </lineage>
</organism>
<dbReference type="Proteomes" id="UP000053831">
    <property type="component" value="Unassembled WGS sequence"/>
</dbReference>